<sequence>MIHTAKDLGIYESLCYRIREIDYHNREIIGDLYLDADESIGEGFVDRICNTDERIDEPNLDQGGLKWHLEVNVYPVKKGDRVDVIDAIKVWIKACTWTELSRAELDSGSDLSSSEEPGTSVVTSAPSASADDTRTLIVRDFIPWSCILASDVTYLGTDRRSRSFPLSEGYGSYRPRHAQSENLAQTCKEARQCLTPNPDVVLIEALLSLAIGHETEI</sequence>
<feature type="region of interest" description="Disordered" evidence="1">
    <location>
        <begin position="106"/>
        <end position="127"/>
    </location>
</feature>
<keyword evidence="3" id="KW-1185">Reference proteome</keyword>
<dbReference type="Proteomes" id="UP000812966">
    <property type="component" value="Unassembled WGS sequence"/>
</dbReference>
<dbReference type="AlphaFoldDB" id="A0A8K0NMV4"/>
<protein>
    <submittedName>
        <fullName evidence="2">Uncharacterized protein</fullName>
    </submittedName>
</protein>
<reference evidence="2" key="1">
    <citation type="submission" date="2020-04" db="EMBL/GenBank/DDBJ databases">
        <title>Analysis of mating type loci in Filobasidium floriforme.</title>
        <authorList>
            <person name="Nowrousian M."/>
        </authorList>
    </citation>
    <scope>NUCLEOTIDE SEQUENCE</scope>
    <source>
        <strain evidence="2">CBS 6242</strain>
    </source>
</reference>
<organism evidence="2 3">
    <name type="scientific">Filobasidium floriforme</name>
    <dbReference type="NCBI Taxonomy" id="5210"/>
    <lineage>
        <taxon>Eukaryota</taxon>
        <taxon>Fungi</taxon>
        <taxon>Dikarya</taxon>
        <taxon>Basidiomycota</taxon>
        <taxon>Agaricomycotina</taxon>
        <taxon>Tremellomycetes</taxon>
        <taxon>Filobasidiales</taxon>
        <taxon>Filobasidiaceae</taxon>
        <taxon>Filobasidium</taxon>
    </lineage>
</organism>
<evidence type="ECO:0000313" key="2">
    <source>
        <dbReference type="EMBL" id="KAG7529047.1"/>
    </source>
</evidence>
<evidence type="ECO:0000313" key="3">
    <source>
        <dbReference type="Proteomes" id="UP000812966"/>
    </source>
</evidence>
<name>A0A8K0NMV4_9TREE</name>
<comment type="caution">
    <text evidence="2">The sequence shown here is derived from an EMBL/GenBank/DDBJ whole genome shotgun (WGS) entry which is preliminary data.</text>
</comment>
<gene>
    <name evidence="2" type="ORF">FFLO_05809</name>
</gene>
<dbReference type="EMBL" id="JABELV010000158">
    <property type="protein sequence ID" value="KAG7529047.1"/>
    <property type="molecule type" value="Genomic_DNA"/>
</dbReference>
<accession>A0A8K0NMV4</accession>
<evidence type="ECO:0000256" key="1">
    <source>
        <dbReference type="SAM" id="MobiDB-lite"/>
    </source>
</evidence>
<proteinExistence type="predicted"/>